<dbReference type="InterPro" id="IPR024344">
    <property type="entry name" value="MDMPI_metal-binding"/>
</dbReference>
<sequence>MHLIDLSTRHLPDETERLVATAESFSDDDVRAASLCAGWTRGHVLSHLARNAEALQRVCSAVLTGEPETMYDSNEARDAEIDAGAGRDAATLAADVRATSALLAPQIAQVGVQHVGTTVERVPGGQLIAAERVAFMRLREVVWHHVDLDAGYTFASTPDELLHLFLEDMVARLGSSDGTPGLLLRTDEGDEWTVGDGATTVTGPRHGVLHWLARGRTDGLPGHPEDLPRLPFGG</sequence>
<dbReference type="SUPFAM" id="SSF55718">
    <property type="entry name" value="SCP-like"/>
    <property type="match status" value="1"/>
</dbReference>
<feature type="domain" description="Mycothiol-dependent maleylpyruvate isomerase metal-binding" evidence="1">
    <location>
        <begin position="12"/>
        <end position="148"/>
    </location>
</feature>
<dbReference type="NCBIfam" id="TIGR03083">
    <property type="entry name" value="maleylpyruvate isomerase family mycothiol-dependent enzyme"/>
    <property type="match status" value="1"/>
</dbReference>
<dbReference type="GO" id="GO:0046872">
    <property type="term" value="F:metal ion binding"/>
    <property type="evidence" value="ECO:0007669"/>
    <property type="project" value="InterPro"/>
</dbReference>
<dbReference type="Gene3D" id="1.20.120.450">
    <property type="entry name" value="dinb family like domain"/>
    <property type="match status" value="1"/>
</dbReference>
<dbReference type="GO" id="GO:0016853">
    <property type="term" value="F:isomerase activity"/>
    <property type="evidence" value="ECO:0007669"/>
    <property type="project" value="UniProtKB-KW"/>
</dbReference>
<proteinExistence type="predicted"/>
<dbReference type="Gene3D" id="3.30.1050.20">
    <property type="match status" value="1"/>
</dbReference>
<organism evidence="2 3">
    <name type="scientific">Intrasporangium calvum (strain ATCC 23552 / DSM 43043 / JCM 3097 / NBRC 12989 / NCIMB 10167 / NRRL B-3866 / 7 KIP)</name>
    <dbReference type="NCBI Taxonomy" id="710696"/>
    <lineage>
        <taxon>Bacteria</taxon>
        <taxon>Bacillati</taxon>
        <taxon>Actinomycetota</taxon>
        <taxon>Actinomycetes</taxon>
        <taxon>Micrococcales</taxon>
        <taxon>Intrasporangiaceae</taxon>
        <taxon>Intrasporangium</taxon>
    </lineage>
</organism>
<dbReference type="SUPFAM" id="SSF109854">
    <property type="entry name" value="DinB/YfiT-like putative metalloenzymes"/>
    <property type="match status" value="1"/>
</dbReference>
<dbReference type="EMBL" id="CP002343">
    <property type="protein sequence ID" value="ADU48189.1"/>
    <property type="molecule type" value="Genomic_DNA"/>
</dbReference>
<name>E6S9J3_INTC7</name>
<dbReference type="InterPro" id="IPR034660">
    <property type="entry name" value="DinB/YfiT-like"/>
</dbReference>
<reference evidence="2 3" key="1">
    <citation type="journal article" date="2010" name="Stand. Genomic Sci.">
        <title>Complete genome sequence of Intrasporangium calvum type strain (7 KIP).</title>
        <authorList>
            <person name="Del Rio T.G."/>
            <person name="Chertkov O."/>
            <person name="Yasawong M."/>
            <person name="Lucas S."/>
            <person name="Deshpande S."/>
            <person name="Cheng J.F."/>
            <person name="Detter C."/>
            <person name="Tapia R."/>
            <person name="Han C."/>
            <person name="Goodwin L."/>
            <person name="Pitluck S."/>
            <person name="Liolios K."/>
            <person name="Ivanova N."/>
            <person name="Mavromatis K."/>
            <person name="Pati A."/>
            <person name="Chen A."/>
            <person name="Palaniappan K."/>
            <person name="Land M."/>
            <person name="Hauser L."/>
            <person name="Chang Y.J."/>
            <person name="Jeffries C.D."/>
            <person name="Rohde M."/>
            <person name="Pukall R."/>
            <person name="Sikorski J."/>
            <person name="Goker M."/>
            <person name="Woyke T."/>
            <person name="Bristow J."/>
            <person name="Eisen J.A."/>
            <person name="Markowitz V."/>
            <person name="Hugenholtz P."/>
            <person name="Kyrpides N.C."/>
            <person name="Klenk H.P."/>
            <person name="Lapidus A."/>
        </authorList>
    </citation>
    <scope>NUCLEOTIDE SEQUENCE [LARGE SCALE GENOMIC DNA]</scope>
    <source>
        <strain evidence="3">ATCC 23552 / DSM 43043 / JCM 3097 / NBRC 12989 / 7 KIP</strain>
    </source>
</reference>
<evidence type="ECO:0000313" key="3">
    <source>
        <dbReference type="Proteomes" id="UP000008914"/>
    </source>
</evidence>
<dbReference type="AlphaFoldDB" id="E6S9J3"/>
<accession>E6S9J3</accession>
<gene>
    <name evidence="2" type="ordered locus">Intca_1676</name>
</gene>
<dbReference type="Pfam" id="PF11716">
    <property type="entry name" value="MDMPI_N"/>
    <property type="match status" value="1"/>
</dbReference>
<keyword evidence="2" id="KW-0413">Isomerase</keyword>
<dbReference type="InterPro" id="IPR036527">
    <property type="entry name" value="SCP2_sterol-bd_dom_sf"/>
</dbReference>
<dbReference type="HOGENOM" id="CLU_077935_0_0_11"/>
<evidence type="ECO:0000259" key="1">
    <source>
        <dbReference type="Pfam" id="PF11716"/>
    </source>
</evidence>
<dbReference type="OrthoDB" id="5118203at2"/>
<keyword evidence="3" id="KW-1185">Reference proteome</keyword>
<evidence type="ECO:0000313" key="2">
    <source>
        <dbReference type="EMBL" id="ADU48189.1"/>
    </source>
</evidence>
<dbReference type="RefSeq" id="WP_013492504.1">
    <property type="nucleotide sequence ID" value="NC_014830.1"/>
</dbReference>
<dbReference type="eggNOG" id="ENOG5031RF6">
    <property type="taxonomic scope" value="Bacteria"/>
</dbReference>
<dbReference type="InterPro" id="IPR017517">
    <property type="entry name" value="Maleyloyr_isom"/>
</dbReference>
<dbReference type="Proteomes" id="UP000008914">
    <property type="component" value="Chromosome"/>
</dbReference>
<protein>
    <submittedName>
        <fullName evidence="2">Mycothiol-dependent maleylpyruvate isomerase</fullName>
    </submittedName>
</protein>
<dbReference type="STRING" id="710696.Intca_1676"/>
<dbReference type="KEGG" id="ica:Intca_1676"/>